<dbReference type="GO" id="GO:0022857">
    <property type="term" value="F:transmembrane transporter activity"/>
    <property type="evidence" value="ECO:0007669"/>
    <property type="project" value="InterPro"/>
</dbReference>
<dbReference type="PROSITE" id="PS50850">
    <property type="entry name" value="MFS"/>
    <property type="match status" value="1"/>
</dbReference>
<evidence type="ECO:0000256" key="1">
    <source>
        <dbReference type="ARBA" id="ARBA00004141"/>
    </source>
</evidence>
<keyword evidence="3 6" id="KW-0812">Transmembrane</keyword>
<feature type="transmembrane region" description="Helical" evidence="6">
    <location>
        <begin position="39"/>
        <end position="63"/>
    </location>
</feature>
<evidence type="ECO:0000313" key="9">
    <source>
        <dbReference type="Proteomes" id="UP001180020"/>
    </source>
</evidence>
<feature type="transmembrane region" description="Helical" evidence="6">
    <location>
        <begin position="348"/>
        <end position="366"/>
    </location>
</feature>
<dbReference type="InterPro" id="IPR020846">
    <property type="entry name" value="MFS_dom"/>
</dbReference>
<evidence type="ECO:0000256" key="3">
    <source>
        <dbReference type="ARBA" id="ARBA00022692"/>
    </source>
</evidence>
<accession>A0AAV9EZF4</accession>
<feature type="transmembrane region" description="Helical" evidence="6">
    <location>
        <begin position="317"/>
        <end position="336"/>
    </location>
</feature>
<dbReference type="AlphaFoldDB" id="A0AAV9EZF4"/>
<feature type="transmembrane region" description="Helical" evidence="6">
    <location>
        <begin position="451"/>
        <end position="469"/>
    </location>
</feature>
<dbReference type="Pfam" id="PF07690">
    <property type="entry name" value="MFS_1"/>
    <property type="match status" value="1"/>
</dbReference>
<dbReference type="SUPFAM" id="SSF103473">
    <property type="entry name" value="MFS general substrate transporter"/>
    <property type="match status" value="1"/>
</dbReference>
<reference evidence="8" key="2">
    <citation type="submission" date="2023-06" db="EMBL/GenBank/DDBJ databases">
        <authorList>
            <person name="Ma L."/>
            <person name="Liu K.-W."/>
            <person name="Li Z."/>
            <person name="Hsiao Y.-Y."/>
            <person name="Qi Y."/>
            <person name="Fu T."/>
            <person name="Tang G."/>
            <person name="Zhang D."/>
            <person name="Sun W.-H."/>
            <person name="Liu D.-K."/>
            <person name="Li Y."/>
            <person name="Chen G.-Z."/>
            <person name="Liu X.-D."/>
            <person name="Liao X.-Y."/>
            <person name="Jiang Y.-T."/>
            <person name="Yu X."/>
            <person name="Hao Y."/>
            <person name="Huang J."/>
            <person name="Zhao X.-W."/>
            <person name="Ke S."/>
            <person name="Chen Y.-Y."/>
            <person name="Wu W.-L."/>
            <person name="Hsu J.-L."/>
            <person name="Lin Y.-F."/>
            <person name="Huang M.-D."/>
            <person name="Li C.-Y."/>
            <person name="Huang L."/>
            <person name="Wang Z.-W."/>
            <person name="Zhao X."/>
            <person name="Zhong W.-Y."/>
            <person name="Peng D.-H."/>
            <person name="Ahmad S."/>
            <person name="Lan S."/>
            <person name="Zhang J.-S."/>
            <person name="Tsai W.-C."/>
            <person name="Van De Peer Y."/>
            <person name="Liu Z.-J."/>
        </authorList>
    </citation>
    <scope>NUCLEOTIDE SEQUENCE</scope>
    <source>
        <strain evidence="8">CP</strain>
        <tissue evidence="8">Leaves</tissue>
    </source>
</reference>
<feature type="transmembrane region" description="Helical" evidence="6">
    <location>
        <begin position="210"/>
        <end position="232"/>
    </location>
</feature>
<feature type="transmembrane region" description="Helical" evidence="6">
    <location>
        <begin position="75"/>
        <end position="97"/>
    </location>
</feature>
<evidence type="ECO:0000256" key="5">
    <source>
        <dbReference type="ARBA" id="ARBA00023136"/>
    </source>
</evidence>
<protein>
    <submittedName>
        <fullName evidence="8">Protein ZINC INDUCED FACILITATOR-LIKE 1</fullName>
    </submittedName>
</protein>
<dbReference type="PANTHER" id="PTHR23504">
    <property type="entry name" value="MAJOR FACILITATOR SUPERFAMILY DOMAIN-CONTAINING PROTEIN 10"/>
    <property type="match status" value="1"/>
</dbReference>
<comment type="subcellular location">
    <subcellularLocation>
        <location evidence="1">Membrane</location>
        <topology evidence="1">Multi-pass membrane protein</topology>
    </subcellularLocation>
</comment>
<dbReference type="Proteomes" id="UP001180020">
    <property type="component" value="Unassembled WGS sequence"/>
</dbReference>
<feature type="transmembrane region" description="Helical" evidence="6">
    <location>
        <begin position="420"/>
        <end position="439"/>
    </location>
</feature>
<feature type="transmembrane region" description="Helical" evidence="6">
    <location>
        <begin position="372"/>
        <end position="399"/>
    </location>
</feature>
<sequence length="476" mass="52593">MADGGGEALLEKLYHENCPGCKMEQKRDSHRGVPVKEFFYVWLVTFATALPISSLFPFLYFMVRDFHIAKRVEDIGYYAGYVGSSFMFGRTLTSIVWGLIADRYGRKPVIVINIVSLIIFNILFGLSTNFWMAISMRFLLGSFNGLLGPIKAYAVEVSRKEHHALGLSLVSTGWGIGLIVGPALGGFLAQPAEKHPNIFSTDSLFARFPYFLPCLAISLFAVGVFISCLWLPETLHMHHEGKGNNSREDFAVPAYCSDSKASEEETKESLFKNWPLMSSIIVYCVFSLHDMAYAEIFSLWAVSDRKFGGLSFTSEDVGVVLAISGFGLLLFQATLYPMVERILGPIMISRSAAIISILLLSTYTFIAKLRGIGLHVIINCASLLKNVLSLSINTGLFILQNRAVTQEQRGAANGISMTGMSLFKAFGPAGGGALFSWAQKRQHASFLPGDNMVFFILNVVEFIGMLMTFKPFLVTE</sequence>
<proteinExistence type="predicted"/>
<organism evidence="8 9">
    <name type="scientific">Acorus calamus</name>
    <name type="common">Sweet flag</name>
    <dbReference type="NCBI Taxonomy" id="4465"/>
    <lineage>
        <taxon>Eukaryota</taxon>
        <taxon>Viridiplantae</taxon>
        <taxon>Streptophyta</taxon>
        <taxon>Embryophyta</taxon>
        <taxon>Tracheophyta</taxon>
        <taxon>Spermatophyta</taxon>
        <taxon>Magnoliopsida</taxon>
        <taxon>Liliopsida</taxon>
        <taxon>Acoraceae</taxon>
        <taxon>Acorus</taxon>
    </lineage>
</organism>
<evidence type="ECO:0000259" key="7">
    <source>
        <dbReference type="PROSITE" id="PS50850"/>
    </source>
</evidence>
<dbReference type="PANTHER" id="PTHR23504:SF15">
    <property type="entry name" value="MAJOR FACILITATOR SUPERFAMILY (MFS) PROFILE DOMAIN-CONTAINING PROTEIN"/>
    <property type="match status" value="1"/>
</dbReference>
<evidence type="ECO:0000256" key="4">
    <source>
        <dbReference type="ARBA" id="ARBA00022989"/>
    </source>
</evidence>
<dbReference type="InterPro" id="IPR011701">
    <property type="entry name" value="MFS"/>
</dbReference>
<dbReference type="EMBL" id="JAUJYO010000004">
    <property type="protein sequence ID" value="KAK1318782.1"/>
    <property type="molecule type" value="Genomic_DNA"/>
</dbReference>
<dbReference type="Gene3D" id="1.20.1250.20">
    <property type="entry name" value="MFS general substrate transporter like domains"/>
    <property type="match status" value="1"/>
</dbReference>
<feature type="domain" description="Major facilitator superfamily (MFS) profile" evidence="7">
    <location>
        <begin position="37"/>
        <end position="476"/>
    </location>
</feature>
<dbReference type="GO" id="GO:0016020">
    <property type="term" value="C:membrane"/>
    <property type="evidence" value="ECO:0007669"/>
    <property type="project" value="UniProtKB-SubCell"/>
</dbReference>
<evidence type="ECO:0000256" key="2">
    <source>
        <dbReference type="ARBA" id="ARBA00022448"/>
    </source>
</evidence>
<keyword evidence="4 6" id="KW-1133">Transmembrane helix</keyword>
<feature type="transmembrane region" description="Helical" evidence="6">
    <location>
        <begin position="280"/>
        <end position="302"/>
    </location>
</feature>
<feature type="transmembrane region" description="Helical" evidence="6">
    <location>
        <begin position="109"/>
        <end position="134"/>
    </location>
</feature>
<reference evidence="8" key="1">
    <citation type="journal article" date="2023" name="Nat. Commun.">
        <title>Diploid and tetraploid genomes of Acorus and the evolution of monocots.</title>
        <authorList>
            <person name="Ma L."/>
            <person name="Liu K.W."/>
            <person name="Li Z."/>
            <person name="Hsiao Y.Y."/>
            <person name="Qi Y."/>
            <person name="Fu T."/>
            <person name="Tang G.D."/>
            <person name="Zhang D."/>
            <person name="Sun W.H."/>
            <person name="Liu D.K."/>
            <person name="Li Y."/>
            <person name="Chen G.Z."/>
            <person name="Liu X.D."/>
            <person name="Liao X.Y."/>
            <person name="Jiang Y.T."/>
            <person name="Yu X."/>
            <person name="Hao Y."/>
            <person name="Huang J."/>
            <person name="Zhao X.W."/>
            <person name="Ke S."/>
            <person name="Chen Y.Y."/>
            <person name="Wu W.L."/>
            <person name="Hsu J.L."/>
            <person name="Lin Y.F."/>
            <person name="Huang M.D."/>
            <person name="Li C.Y."/>
            <person name="Huang L."/>
            <person name="Wang Z.W."/>
            <person name="Zhao X."/>
            <person name="Zhong W.Y."/>
            <person name="Peng D.H."/>
            <person name="Ahmad S."/>
            <person name="Lan S."/>
            <person name="Zhang J.S."/>
            <person name="Tsai W.C."/>
            <person name="Van de Peer Y."/>
            <person name="Liu Z.J."/>
        </authorList>
    </citation>
    <scope>NUCLEOTIDE SEQUENCE</scope>
    <source>
        <strain evidence="8">CP</strain>
    </source>
</reference>
<dbReference type="CDD" id="cd17330">
    <property type="entry name" value="MFS_SLC46_TetA_like"/>
    <property type="match status" value="1"/>
</dbReference>
<feature type="transmembrane region" description="Helical" evidence="6">
    <location>
        <begin position="167"/>
        <end position="190"/>
    </location>
</feature>
<dbReference type="InterPro" id="IPR036259">
    <property type="entry name" value="MFS_trans_sf"/>
</dbReference>
<comment type="caution">
    <text evidence="8">The sequence shown here is derived from an EMBL/GenBank/DDBJ whole genome shotgun (WGS) entry which is preliminary data.</text>
</comment>
<evidence type="ECO:0000256" key="6">
    <source>
        <dbReference type="SAM" id="Phobius"/>
    </source>
</evidence>
<evidence type="ECO:0000313" key="8">
    <source>
        <dbReference type="EMBL" id="KAK1318782.1"/>
    </source>
</evidence>
<gene>
    <name evidence="8" type="primary">ZIFL1</name>
    <name evidence="8" type="ORF">QJS10_CPB04g00504</name>
</gene>
<keyword evidence="2" id="KW-0813">Transport</keyword>
<keyword evidence="9" id="KW-1185">Reference proteome</keyword>
<keyword evidence="5 6" id="KW-0472">Membrane</keyword>
<name>A0AAV9EZF4_ACOCL</name>